<feature type="transmembrane region" description="Helical" evidence="1">
    <location>
        <begin position="214"/>
        <end position="233"/>
    </location>
</feature>
<accession>A0ABT4GDD0</accession>
<protein>
    <submittedName>
        <fullName evidence="2">Uncharacterized protein</fullName>
    </submittedName>
</protein>
<dbReference type="RefSeq" id="WP_154669518.1">
    <property type="nucleotide sequence ID" value="NZ_JAMDMW010000021.1"/>
</dbReference>
<evidence type="ECO:0000256" key="1">
    <source>
        <dbReference type="SAM" id="Phobius"/>
    </source>
</evidence>
<feature type="transmembrane region" description="Helical" evidence="1">
    <location>
        <begin position="186"/>
        <end position="207"/>
    </location>
</feature>
<evidence type="ECO:0000313" key="3">
    <source>
        <dbReference type="Proteomes" id="UP001527099"/>
    </source>
</evidence>
<proteinExistence type="predicted"/>
<evidence type="ECO:0000313" key="2">
    <source>
        <dbReference type="EMBL" id="MCY9694119.1"/>
    </source>
</evidence>
<keyword evidence="3" id="KW-1185">Reference proteome</keyword>
<comment type="caution">
    <text evidence="2">The sequence shown here is derived from an EMBL/GenBank/DDBJ whole genome shotgun (WGS) entry which is preliminary data.</text>
</comment>
<keyword evidence="1" id="KW-0472">Membrane</keyword>
<feature type="transmembrane region" description="Helical" evidence="1">
    <location>
        <begin position="239"/>
        <end position="256"/>
    </location>
</feature>
<keyword evidence="1" id="KW-1133">Transmembrane helix</keyword>
<name>A0ABT4GDD0_9BACL</name>
<feature type="transmembrane region" description="Helical" evidence="1">
    <location>
        <begin position="159"/>
        <end position="180"/>
    </location>
</feature>
<reference evidence="2 3" key="1">
    <citation type="submission" date="2022-05" db="EMBL/GenBank/DDBJ databases">
        <title>Genome Sequencing of Bee-Associated Microbes.</title>
        <authorList>
            <person name="Dunlap C."/>
        </authorList>
    </citation>
    <scope>NUCLEOTIDE SEQUENCE [LARGE SCALE GENOMIC DNA]</scope>
    <source>
        <strain evidence="2 3">NRRL B-14421</strain>
    </source>
</reference>
<organism evidence="2 3">
    <name type="scientific">Paenibacillus alginolyticus</name>
    <dbReference type="NCBI Taxonomy" id="59839"/>
    <lineage>
        <taxon>Bacteria</taxon>
        <taxon>Bacillati</taxon>
        <taxon>Bacillota</taxon>
        <taxon>Bacilli</taxon>
        <taxon>Bacillales</taxon>
        <taxon>Paenibacillaceae</taxon>
        <taxon>Paenibacillus</taxon>
    </lineage>
</organism>
<sequence>MARVYAPRQAVRRGRFDAADSLEGEEAGMVLIGSILDLIVLGAAGRWMLPHVRRFLEAHGQVGPNYLGHTIPRGMGVVLWLLLWLQELVLQGAIRIESSGLTSEFLSLKELSSLEVNNRVFIFAATLIFLLGWTDDLIGSKAVKGLKGHFRYWMDSKTLSMGAVKALGTLSISAWLVFTIRNDQTPIWQMGVELILLILMTNTLNLLDVRPGRSLKAFLGSSCAVLLLGLYFLDLKTSVFFPMIPVFMGGLLLYSLDIRGFGMLGDAGANLLGFTLGYEIILILPWEAQVVIVAVIGFLHGQAEVSSITQMIEKNRILHWIDRLGRT</sequence>
<gene>
    <name evidence="2" type="ORF">M5X19_14570</name>
</gene>
<dbReference type="EMBL" id="JAMDMX010000044">
    <property type="protein sequence ID" value="MCY9694119.1"/>
    <property type="molecule type" value="Genomic_DNA"/>
</dbReference>
<feature type="transmembrane region" description="Helical" evidence="1">
    <location>
        <begin position="116"/>
        <end position="138"/>
    </location>
</feature>
<dbReference type="Proteomes" id="UP001527099">
    <property type="component" value="Unassembled WGS sequence"/>
</dbReference>
<keyword evidence="1" id="KW-0812">Transmembrane</keyword>